<dbReference type="GO" id="GO:0005524">
    <property type="term" value="F:ATP binding"/>
    <property type="evidence" value="ECO:0007669"/>
    <property type="project" value="InterPro"/>
</dbReference>
<dbReference type="GO" id="GO:0006260">
    <property type="term" value="P:DNA replication"/>
    <property type="evidence" value="ECO:0007669"/>
    <property type="project" value="TreeGrafter"/>
</dbReference>
<gene>
    <name evidence="3" type="ORF">HNQ64_002982</name>
</gene>
<dbReference type="SUPFAM" id="SSF52540">
    <property type="entry name" value="P-loop containing nucleoside triphosphate hydrolases"/>
    <property type="match status" value="1"/>
</dbReference>
<protein>
    <submittedName>
        <fullName evidence="3">DNA replication protein DnaC</fullName>
    </submittedName>
</protein>
<reference evidence="3 4" key="1">
    <citation type="submission" date="2020-08" db="EMBL/GenBank/DDBJ databases">
        <title>Genomic Encyclopedia of Type Strains, Phase IV (KMG-IV): sequencing the most valuable type-strain genomes for metagenomic binning, comparative biology and taxonomic classification.</title>
        <authorList>
            <person name="Goeker M."/>
        </authorList>
    </citation>
    <scope>NUCLEOTIDE SEQUENCE [LARGE SCALE GENOMIC DNA]</scope>
    <source>
        <strain evidence="3 4">DSM 12251</strain>
    </source>
</reference>
<comment type="caution">
    <text evidence="3">The sequence shown here is derived from an EMBL/GenBank/DDBJ whole genome shotgun (WGS) entry which is preliminary data.</text>
</comment>
<feature type="non-terminal residue" evidence="3">
    <location>
        <position position="1"/>
    </location>
</feature>
<sequence length="313" mass="34593">HRQPPPTTANHRQPPPTTANHRQPPPTTANHHQPPPTTANPLLTPMSLDHLLTTLQQRSAAFHAQLRAAPATQPCPRHPHTPAVLDHPASHQRGQPHYTCPQCHAAAQAARHQRRQEAAGIPPDVRHATLENFQTDRPHPRLTEGHVPPSTFLEKAHLFATGRIRNLLLAGSPGIGKGHLAAALAHLTFAQGQSVRWVDCAALFSAYHRAYGEDSTHTVLHRHRSPHLLILDEICLRDLPADGEEILFAILDHRHKTARRTLLLGNRPAKETRHWLGDRIADRLRSGGIAFCYGEWPSLRGTPADHAAQAEGF</sequence>
<name>A0A7W8DQE3_9BACT</name>
<feature type="compositionally biased region" description="Pro residues" evidence="1">
    <location>
        <begin position="1"/>
        <end position="38"/>
    </location>
</feature>
<dbReference type="Proteomes" id="UP000534294">
    <property type="component" value="Unassembled WGS sequence"/>
</dbReference>
<feature type="region of interest" description="Disordered" evidence="1">
    <location>
        <begin position="1"/>
        <end position="44"/>
    </location>
</feature>
<dbReference type="Gene3D" id="3.40.50.300">
    <property type="entry name" value="P-loop containing nucleotide triphosphate hydrolases"/>
    <property type="match status" value="1"/>
</dbReference>
<accession>A0A7W8DQE3</accession>
<evidence type="ECO:0000313" key="4">
    <source>
        <dbReference type="Proteomes" id="UP000534294"/>
    </source>
</evidence>
<feature type="domain" description="IstB-like ATP-binding" evidence="2">
    <location>
        <begin position="147"/>
        <end position="279"/>
    </location>
</feature>
<dbReference type="EMBL" id="JACHIF010000005">
    <property type="protein sequence ID" value="MBB5038719.1"/>
    <property type="molecule type" value="Genomic_DNA"/>
</dbReference>
<dbReference type="CDD" id="cd00009">
    <property type="entry name" value="AAA"/>
    <property type="match status" value="1"/>
</dbReference>
<dbReference type="AlphaFoldDB" id="A0A7W8DQE3"/>
<dbReference type="PANTHER" id="PTHR30050:SF4">
    <property type="entry name" value="ATP-BINDING PROTEIN RV3427C IN INSERTION SEQUENCE-RELATED"/>
    <property type="match status" value="1"/>
</dbReference>
<evidence type="ECO:0000313" key="3">
    <source>
        <dbReference type="EMBL" id="MBB5038719.1"/>
    </source>
</evidence>
<keyword evidence="4" id="KW-1185">Reference proteome</keyword>
<dbReference type="InterPro" id="IPR027417">
    <property type="entry name" value="P-loop_NTPase"/>
</dbReference>
<dbReference type="RefSeq" id="WP_184209759.1">
    <property type="nucleotide sequence ID" value="NZ_JACHIF010000005.1"/>
</dbReference>
<dbReference type="InterPro" id="IPR002611">
    <property type="entry name" value="IstB_ATP-bd"/>
</dbReference>
<dbReference type="PANTHER" id="PTHR30050">
    <property type="entry name" value="CHROMOSOMAL REPLICATION INITIATOR PROTEIN DNAA"/>
    <property type="match status" value="1"/>
</dbReference>
<feature type="region of interest" description="Disordered" evidence="1">
    <location>
        <begin position="65"/>
        <end position="96"/>
    </location>
</feature>
<proteinExistence type="predicted"/>
<organism evidence="3 4">
    <name type="scientific">Prosthecobacter dejongeii</name>
    <dbReference type="NCBI Taxonomy" id="48465"/>
    <lineage>
        <taxon>Bacteria</taxon>
        <taxon>Pseudomonadati</taxon>
        <taxon>Verrucomicrobiota</taxon>
        <taxon>Verrucomicrobiia</taxon>
        <taxon>Verrucomicrobiales</taxon>
        <taxon>Verrucomicrobiaceae</taxon>
        <taxon>Prosthecobacter</taxon>
    </lineage>
</organism>
<evidence type="ECO:0000256" key="1">
    <source>
        <dbReference type="SAM" id="MobiDB-lite"/>
    </source>
</evidence>
<dbReference type="Pfam" id="PF01695">
    <property type="entry name" value="IstB_IS21"/>
    <property type="match status" value="1"/>
</dbReference>
<evidence type="ECO:0000259" key="2">
    <source>
        <dbReference type="Pfam" id="PF01695"/>
    </source>
</evidence>